<protein>
    <submittedName>
        <fullName evidence="1">Uncharacterized protein</fullName>
    </submittedName>
</protein>
<comment type="caution">
    <text evidence="1">The sequence shown here is derived from an EMBL/GenBank/DDBJ whole genome shotgun (WGS) entry which is preliminary data.</text>
</comment>
<reference evidence="1 2" key="1">
    <citation type="submission" date="2023-08" db="EMBL/GenBank/DDBJ databases">
        <title>Black Yeasts Isolated from many extreme environments.</title>
        <authorList>
            <person name="Coleine C."/>
            <person name="Stajich J.E."/>
            <person name="Selbmann L."/>
        </authorList>
    </citation>
    <scope>NUCLEOTIDE SEQUENCE [LARGE SCALE GENOMIC DNA]</scope>
    <source>
        <strain evidence="1 2">CCFEE 5910</strain>
    </source>
</reference>
<name>A0AAN7PS26_9EURO</name>
<keyword evidence="2" id="KW-1185">Reference proteome</keyword>
<organism evidence="1 2">
    <name type="scientific">Lithohypha guttulata</name>
    <dbReference type="NCBI Taxonomy" id="1690604"/>
    <lineage>
        <taxon>Eukaryota</taxon>
        <taxon>Fungi</taxon>
        <taxon>Dikarya</taxon>
        <taxon>Ascomycota</taxon>
        <taxon>Pezizomycotina</taxon>
        <taxon>Eurotiomycetes</taxon>
        <taxon>Chaetothyriomycetidae</taxon>
        <taxon>Chaetothyriales</taxon>
        <taxon>Trichomeriaceae</taxon>
        <taxon>Lithohypha</taxon>
    </lineage>
</organism>
<dbReference type="Proteomes" id="UP001309876">
    <property type="component" value="Unassembled WGS sequence"/>
</dbReference>
<proteinExistence type="predicted"/>
<evidence type="ECO:0000313" key="2">
    <source>
        <dbReference type="Proteomes" id="UP001309876"/>
    </source>
</evidence>
<sequence length="385" mass="43691">MKNQPDERLVYLALKNVFRDTDAQLRRPKKIRELILKRQESIDVRDLIEAHNIDNVCNVAKALLEQQIFESTLKAKIRFPEVFEVSPAQSAERSASEQEAARTEADAIQVVAETSRAAGKAATQATPLNPSSAPSGKRKFQNIASGNPSLYPVYLPYQTQHKLLVSVQQSLERACYAFATRTLPDVVGDKEWDCAESVELNLWTQIFMRNQDKFPQEDVDRVGKPLHQLFDSVAQLRHTAVHRLRITANRVELFLVDAESLARLLNDDHCYQELSRLRRETHMSIEDIKRNKDLLETQLTLKLKKIAAQRAEIDRLEKSVVADMLREDQEYRQFAGTALNQAIDAPDTVLPSTAATELDVESDLDVTGFQVHDTDAKSGRDDWTD</sequence>
<evidence type="ECO:0000313" key="1">
    <source>
        <dbReference type="EMBL" id="KAK5080323.1"/>
    </source>
</evidence>
<gene>
    <name evidence="1" type="ORF">LTR05_008683</name>
</gene>
<accession>A0AAN7PS26</accession>
<dbReference type="AlphaFoldDB" id="A0AAN7PS26"/>
<dbReference type="EMBL" id="JAVRRJ010000016">
    <property type="protein sequence ID" value="KAK5080323.1"/>
    <property type="molecule type" value="Genomic_DNA"/>
</dbReference>